<organism evidence="1 2">
    <name type="scientific">Deinococcus arenicola</name>
    <dbReference type="NCBI Taxonomy" id="2994950"/>
    <lineage>
        <taxon>Bacteria</taxon>
        <taxon>Thermotogati</taxon>
        <taxon>Deinococcota</taxon>
        <taxon>Deinococci</taxon>
        <taxon>Deinococcales</taxon>
        <taxon>Deinococcaceae</taxon>
        <taxon>Deinococcus</taxon>
    </lineage>
</organism>
<reference evidence="1 2" key="1">
    <citation type="submission" date="2022-11" db="EMBL/GenBank/DDBJ databases">
        <title>Deinococcus ZS9-10, Low Temperature and Draught-tolerating, UV-resistant Bacteria from Continental Antarctica.</title>
        <authorList>
            <person name="Cheng L."/>
        </authorList>
    </citation>
    <scope>NUCLEOTIDE SEQUENCE [LARGE SCALE GENOMIC DNA]</scope>
    <source>
        <strain evidence="1 2">ZS9-10</strain>
    </source>
</reference>
<dbReference type="RefSeq" id="WP_317640015.1">
    <property type="nucleotide sequence ID" value="NZ_JAPMIV010000013.1"/>
</dbReference>
<evidence type="ECO:0000313" key="2">
    <source>
        <dbReference type="Proteomes" id="UP001276150"/>
    </source>
</evidence>
<evidence type="ECO:0008006" key="3">
    <source>
        <dbReference type="Google" id="ProtNLM"/>
    </source>
</evidence>
<dbReference type="Proteomes" id="UP001276150">
    <property type="component" value="Unassembled WGS sequence"/>
</dbReference>
<dbReference type="Gene3D" id="1.25.40.10">
    <property type="entry name" value="Tetratricopeptide repeat domain"/>
    <property type="match status" value="1"/>
</dbReference>
<comment type="caution">
    <text evidence="1">The sequence shown here is derived from an EMBL/GenBank/DDBJ whole genome shotgun (WGS) entry which is preliminary data.</text>
</comment>
<dbReference type="SUPFAM" id="SSF48452">
    <property type="entry name" value="TPR-like"/>
    <property type="match status" value="1"/>
</dbReference>
<proteinExistence type="predicted"/>
<sequence>MSLTLLPDLGDLLKFHPQYNAGTVVELLRHLGATQVLWATDLDPDHPLRDALPAARIGIQDGFTADWAWAETEYGQLQGFLSQYPQGRERLREAAGAEREFAALVTTPTNAAQMVSPDVLDAARSYHAATRTALDEGPGTRWRERRLSELAQKLTEQLARQPTGQLAGQSGVLLAPLDDLPGLLDLLPDAQLPDLTGFAPGETSRLRALADRAWQLREDDDLNALLAALDRETGDAVTPGAELSAAAAGIYLAVGDLAAARELLERAAHELTDDVPRSLAGLTLARLGQVRDALGDRELAVRTYRAVLALNHAPAIARATAEAGLKEAFVLNLEE</sequence>
<name>A0ABU4DQI3_9DEIO</name>
<keyword evidence="2" id="KW-1185">Reference proteome</keyword>
<protein>
    <recommendedName>
        <fullName evidence="3">Tetratricopeptide repeat protein</fullName>
    </recommendedName>
</protein>
<dbReference type="InterPro" id="IPR011990">
    <property type="entry name" value="TPR-like_helical_dom_sf"/>
</dbReference>
<accession>A0ABU4DQI3</accession>
<dbReference type="EMBL" id="JAPMIV010000013">
    <property type="protein sequence ID" value="MDV6374693.1"/>
    <property type="molecule type" value="Genomic_DNA"/>
</dbReference>
<evidence type="ECO:0000313" key="1">
    <source>
        <dbReference type="EMBL" id="MDV6374693.1"/>
    </source>
</evidence>
<gene>
    <name evidence="1" type="ORF">ORD21_08850</name>
</gene>